<protein>
    <submittedName>
        <fullName evidence="1">Uncharacterized protein</fullName>
    </submittedName>
</protein>
<sequence>MKFSYSIKGRFNGIRNIEMIKLFYKRMIQLNIEKACFDQSFFKTRFFYLLF</sequence>
<dbReference type="EMBL" id="EU826482">
    <property type="protein sequence ID" value="ACF35644.1"/>
    <property type="molecule type" value="Genomic_DNA"/>
</dbReference>
<accession>B5A8Z9</accession>
<reference evidence="1" key="1">
    <citation type="submission" date="2008-06" db="EMBL/GenBank/DDBJ databases">
        <authorList>
            <person name="Park H.-W."/>
            <person name="Federici B.A."/>
        </authorList>
    </citation>
    <scope>NUCLEOTIDE SEQUENCE</scope>
    <source>
        <strain evidence="1">2362</strain>
    </source>
</reference>
<reference evidence="1" key="2">
    <citation type="journal article" date="2009" name="Appl. Environ. Microbiol.">
        <title>A 1.1-kilobase region downstream of the bin operon in Bacillus sphaericus strain 2362 decreases bin yield and crystal size in strain 2297.</title>
        <authorList>
            <person name="Park H.W."/>
            <person name="Tang M."/>
            <person name="Sakano Y."/>
            <person name="Federici B.A."/>
        </authorList>
    </citation>
    <scope>NUCLEOTIDE SEQUENCE</scope>
    <source>
        <strain evidence="1">2362</strain>
    </source>
</reference>
<organism evidence="1">
    <name type="scientific">Lysinibacillus sphaericus</name>
    <name type="common">Bacillus sphaericus</name>
    <dbReference type="NCBI Taxonomy" id="1421"/>
    <lineage>
        <taxon>Bacteria</taxon>
        <taxon>Bacillati</taxon>
        <taxon>Bacillota</taxon>
        <taxon>Bacilli</taxon>
        <taxon>Bacillales</taxon>
        <taxon>Bacillaceae</taxon>
        <taxon>Lysinibacillus</taxon>
    </lineage>
</organism>
<name>B5A8Z9_LYSSH</name>
<proteinExistence type="predicted"/>
<evidence type="ECO:0000313" key="1">
    <source>
        <dbReference type="EMBL" id="ACF35644.1"/>
    </source>
</evidence>
<dbReference type="AlphaFoldDB" id="B5A8Z9"/>